<proteinExistence type="predicted"/>
<evidence type="ECO:0000259" key="7">
    <source>
        <dbReference type="Pfam" id="PF02687"/>
    </source>
</evidence>
<feature type="transmembrane region" description="Helical" evidence="6">
    <location>
        <begin position="376"/>
        <end position="400"/>
    </location>
</feature>
<feature type="transmembrane region" description="Helical" evidence="6">
    <location>
        <begin position="721"/>
        <end position="741"/>
    </location>
</feature>
<name>A0A1I0SBB5_9BACT</name>
<feature type="transmembrane region" description="Helical" evidence="6">
    <location>
        <begin position="669"/>
        <end position="694"/>
    </location>
</feature>
<comment type="subcellular location">
    <subcellularLocation>
        <location evidence="1">Cell membrane</location>
        <topology evidence="1">Multi-pass membrane protein</topology>
    </subcellularLocation>
</comment>
<dbReference type="Pfam" id="PF12704">
    <property type="entry name" value="MacB_PCD"/>
    <property type="match status" value="1"/>
</dbReference>
<dbReference type="PANTHER" id="PTHR30572:SF18">
    <property type="entry name" value="ABC-TYPE MACROLIDE FAMILY EXPORT SYSTEM PERMEASE COMPONENT 2"/>
    <property type="match status" value="1"/>
</dbReference>
<evidence type="ECO:0000256" key="3">
    <source>
        <dbReference type="ARBA" id="ARBA00022692"/>
    </source>
</evidence>
<dbReference type="AlphaFoldDB" id="A0A1I0SBB5"/>
<keyword evidence="2" id="KW-1003">Cell membrane</keyword>
<feature type="domain" description="ABC3 transporter permease C-terminal" evidence="7">
    <location>
        <begin position="288"/>
        <end position="403"/>
    </location>
</feature>
<feature type="transmembrane region" description="Helical" evidence="6">
    <location>
        <begin position="753"/>
        <end position="778"/>
    </location>
</feature>
<feature type="transmembrane region" description="Helical" evidence="6">
    <location>
        <begin position="21"/>
        <end position="43"/>
    </location>
</feature>
<evidence type="ECO:0000259" key="8">
    <source>
        <dbReference type="Pfam" id="PF12704"/>
    </source>
</evidence>
<evidence type="ECO:0000256" key="5">
    <source>
        <dbReference type="ARBA" id="ARBA00023136"/>
    </source>
</evidence>
<keyword evidence="4 6" id="KW-1133">Transmembrane helix</keyword>
<dbReference type="RefSeq" id="WP_089901475.1">
    <property type="nucleotide sequence ID" value="NZ_FOJG01000002.1"/>
</dbReference>
<dbReference type="Pfam" id="PF02687">
    <property type="entry name" value="FtsX"/>
    <property type="match status" value="2"/>
</dbReference>
<evidence type="ECO:0000313" key="10">
    <source>
        <dbReference type="Proteomes" id="UP000199310"/>
    </source>
</evidence>
<evidence type="ECO:0000256" key="1">
    <source>
        <dbReference type="ARBA" id="ARBA00004651"/>
    </source>
</evidence>
<dbReference type="PROSITE" id="PS51257">
    <property type="entry name" value="PROKAR_LIPOPROTEIN"/>
    <property type="match status" value="1"/>
</dbReference>
<dbReference type="PANTHER" id="PTHR30572">
    <property type="entry name" value="MEMBRANE COMPONENT OF TRANSPORTER-RELATED"/>
    <property type="match status" value="1"/>
</dbReference>
<evidence type="ECO:0000256" key="2">
    <source>
        <dbReference type="ARBA" id="ARBA00022475"/>
    </source>
</evidence>
<dbReference type="InterPro" id="IPR003838">
    <property type="entry name" value="ABC3_permease_C"/>
</dbReference>
<organism evidence="9 10">
    <name type="scientific">Chitinophaga arvensicola</name>
    <dbReference type="NCBI Taxonomy" id="29529"/>
    <lineage>
        <taxon>Bacteria</taxon>
        <taxon>Pseudomonadati</taxon>
        <taxon>Bacteroidota</taxon>
        <taxon>Chitinophagia</taxon>
        <taxon>Chitinophagales</taxon>
        <taxon>Chitinophagaceae</taxon>
        <taxon>Chitinophaga</taxon>
    </lineage>
</organism>
<dbReference type="OrthoDB" id="1451596at2"/>
<dbReference type="Proteomes" id="UP000199310">
    <property type="component" value="Unassembled WGS sequence"/>
</dbReference>
<dbReference type="GO" id="GO:0022857">
    <property type="term" value="F:transmembrane transporter activity"/>
    <property type="evidence" value="ECO:0007669"/>
    <property type="project" value="TreeGrafter"/>
</dbReference>
<dbReference type="STRING" id="29529.SAMN04488122_5810"/>
<accession>A0A1I0SBB5</accession>
<keyword evidence="10" id="KW-1185">Reference proteome</keyword>
<dbReference type="EMBL" id="FOJG01000002">
    <property type="protein sequence ID" value="SEW53971.1"/>
    <property type="molecule type" value="Genomic_DNA"/>
</dbReference>
<dbReference type="InterPro" id="IPR050250">
    <property type="entry name" value="Macrolide_Exporter_MacB"/>
</dbReference>
<evidence type="ECO:0000256" key="4">
    <source>
        <dbReference type="ARBA" id="ARBA00022989"/>
    </source>
</evidence>
<dbReference type="InterPro" id="IPR025857">
    <property type="entry name" value="MacB_PCD"/>
</dbReference>
<feature type="domain" description="ABC3 transporter permease C-terminal" evidence="7">
    <location>
        <begin position="673"/>
        <end position="781"/>
    </location>
</feature>
<feature type="transmembrane region" description="Helical" evidence="6">
    <location>
        <begin position="421"/>
        <end position="446"/>
    </location>
</feature>
<feature type="transmembrane region" description="Helical" evidence="6">
    <location>
        <begin position="333"/>
        <end position="356"/>
    </location>
</feature>
<keyword evidence="5 6" id="KW-0472">Membrane</keyword>
<gene>
    <name evidence="9" type="ORF">SAMN04488122_5810</name>
</gene>
<sequence length="792" mass="88453">MFKNYLKIAWRNLWRNKVFSFINVMGLTIGLTACFFIFLYVHFEMSYDKFHSKGNRIYQVSCDVITPSETIKGGSTPWPFGPNMQRDFPEVEAFTRFSGGNLLVKKGNISFQEERTLFADSSMFRVFDFKLVHGDPATVLKDVNSIVLSRTAAKKYFADKNPVGETVLLTGDLTPATVTGVMEDMPENSQMKADMLVSMSSLIKMNKGLDEQWGNFGAMTFLLLKPNTDAAALQAKFPDFVERHNGDERRKRKMFFTILLHPLEQIYLHSDRPAFEKGSITNVYIFSIIAIFILFIACINFINLTTARSVERAKEIGIRKVVGATKQELIRQFIGECVLLCLVAFVLTVILFVALLPTFNLLAGKTISTGLLANSWYIGALLAGAIVIGLVAGIYPALVLSSFKPVTVLKGRFATGTKGIFLRKGLVVTQFAISIALITGTIVVYLQMHYIHSKDLGFAKDQMLVIDTHGDPAREAFKAGLTDIPKVSDVTMSSGIPGGNTNGAYSEIQNKQGDMQVANLDLYDVDYDFLQQYKVKVLAGRGFSRDFGADSTHAMVINEAASKLFGYATPAEAIGRSFRQWGREGTIIGVVKDFHFRSLQENIKPLTLRLEPRDCDMVSVRVAPGDLSGTIAAIKRKWKNLMPNRPFNYFFLDEFFDRQYRTEERFGKLFLNFAVLAILISCLGLLGLASYSAIQRTREIGIRKVMGASVADIVNLLSKDFLKLVLISFVIATPVAWYFMHKWLEVFAYRISIGWWVFALSGFIALLIAVGTISYQAIKAALADPVKSMRAE</sequence>
<reference evidence="10" key="1">
    <citation type="submission" date="2016-10" db="EMBL/GenBank/DDBJ databases">
        <authorList>
            <person name="Varghese N."/>
            <person name="Submissions S."/>
        </authorList>
    </citation>
    <scope>NUCLEOTIDE SEQUENCE [LARGE SCALE GENOMIC DNA]</scope>
    <source>
        <strain evidence="10">DSM 3695</strain>
    </source>
</reference>
<keyword evidence="3 6" id="KW-0812">Transmembrane</keyword>
<protein>
    <submittedName>
        <fullName evidence="9">Putative ABC transport system permease protein</fullName>
    </submittedName>
</protein>
<evidence type="ECO:0000313" key="9">
    <source>
        <dbReference type="EMBL" id="SEW53971.1"/>
    </source>
</evidence>
<feature type="domain" description="MacB-like periplasmic core" evidence="8">
    <location>
        <begin position="20"/>
        <end position="237"/>
    </location>
</feature>
<evidence type="ECO:0000256" key="6">
    <source>
        <dbReference type="SAM" id="Phobius"/>
    </source>
</evidence>
<dbReference type="GO" id="GO:0005886">
    <property type="term" value="C:plasma membrane"/>
    <property type="evidence" value="ECO:0007669"/>
    <property type="project" value="UniProtKB-SubCell"/>
</dbReference>
<feature type="transmembrane region" description="Helical" evidence="6">
    <location>
        <begin position="283"/>
        <end position="304"/>
    </location>
</feature>